<keyword evidence="2" id="KW-0479">Metal-binding</keyword>
<evidence type="ECO:0000256" key="1">
    <source>
        <dbReference type="ARBA" id="ARBA00008779"/>
    </source>
</evidence>
<evidence type="ECO:0000313" key="6">
    <source>
        <dbReference type="EMBL" id="MBA2224931.1"/>
    </source>
</evidence>
<evidence type="ECO:0000256" key="4">
    <source>
        <dbReference type="ARBA" id="ARBA00022837"/>
    </source>
</evidence>
<feature type="domain" description="Sulfatase N-terminal" evidence="5">
    <location>
        <begin position="42"/>
        <end position="332"/>
    </location>
</feature>
<dbReference type="GO" id="GO:0046872">
    <property type="term" value="F:metal ion binding"/>
    <property type="evidence" value="ECO:0007669"/>
    <property type="project" value="UniProtKB-KW"/>
</dbReference>
<keyword evidence="7" id="KW-1185">Reference proteome</keyword>
<reference evidence="6 7" key="1">
    <citation type="submission" date="2020-07" db="EMBL/GenBank/DDBJ databases">
        <title>Thermogemmata thermophila gen. nov., sp. nov., a novel moderate thermophilic planctomycete from a Kamchatka hot spring.</title>
        <authorList>
            <person name="Elcheninov A.G."/>
            <person name="Podosokorskaya O.A."/>
            <person name="Kovaleva O.L."/>
            <person name="Novikov A."/>
            <person name="Bonch-Osmolovskaya E.A."/>
            <person name="Toshchakov S.V."/>
            <person name="Kublanov I.V."/>
        </authorList>
    </citation>
    <scope>NUCLEOTIDE SEQUENCE [LARGE SCALE GENOMIC DNA]</scope>
    <source>
        <strain evidence="6 7">2918</strain>
    </source>
</reference>
<dbReference type="Pfam" id="PF00884">
    <property type="entry name" value="Sulfatase"/>
    <property type="match status" value="1"/>
</dbReference>
<keyword evidence="3" id="KW-0378">Hydrolase</keyword>
<sequence length="505" mass="57928">MAMRAVGRPCRVELSLAFVGVLLLSGTVSSQPPELAKPQRRPNILWIVAENIGPDLGCYGMHQVQTPNLDRLASQGVRYTRVFATSPVCAPSRSAIMTGMYQTTTDTHHMRSHRDDDFRLPPGVRPLTHWLKDAGYFTANIRTIGSQWVGTGKLDLNFVNEGPIFESEDWSALKNRQPFFAMINLPEVEYDIYDRKCAKKERVEWVGEREHPQIAHPDKVTPPPYYPDHPITRQEWARYLNAVSGLDRRVGWILEALRRDGLEDDTVIVFFADNGRLEARGIHWCYDSGLHVPMIIRWPKNFPAPPSWKAGSVSGQVISLLDLTATTLAIAGLPRPPLMQSRIFLGPQADPPRTYAFSARDRIDETVNRIRTVRDARYRYIRNYMPEQSFLALNRYKEKCFLVIPLMRQLHAEGKLSGPPLALMRSRLPEEELYDTAADPYEIHNLAESKKPEHQQALVRLRTALDTWITETGDRGWVPEPPEVVARFEKEMHEWFGTPVWYRKR</sequence>
<proteinExistence type="inferred from homology"/>
<dbReference type="InterPro" id="IPR050738">
    <property type="entry name" value="Sulfatase"/>
</dbReference>
<gene>
    <name evidence="6" type="ORF">H0921_02010</name>
</gene>
<dbReference type="PANTHER" id="PTHR42693">
    <property type="entry name" value="ARYLSULFATASE FAMILY MEMBER"/>
    <property type="match status" value="1"/>
</dbReference>
<dbReference type="GO" id="GO:0004065">
    <property type="term" value="F:arylsulfatase activity"/>
    <property type="evidence" value="ECO:0007669"/>
    <property type="project" value="TreeGrafter"/>
</dbReference>
<dbReference type="CDD" id="cd16027">
    <property type="entry name" value="SGSH"/>
    <property type="match status" value="1"/>
</dbReference>
<evidence type="ECO:0000256" key="3">
    <source>
        <dbReference type="ARBA" id="ARBA00022801"/>
    </source>
</evidence>
<evidence type="ECO:0000256" key="2">
    <source>
        <dbReference type="ARBA" id="ARBA00022723"/>
    </source>
</evidence>
<evidence type="ECO:0000259" key="5">
    <source>
        <dbReference type="Pfam" id="PF00884"/>
    </source>
</evidence>
<dbReference type="Gene3D" id="3.40.720.10">
    <property type="entry name" value="Alkaline Phosphatase, subunit A"/>
    <property type="match status" value="1"/>
</dbReference>
<accession>A0A7V9AAB5</accession>
<protein>
    <submittedName>
        <fullName evidence="6">Sulfatase</fullName>
    </submittedName>
</protein>
<dbReference type="AlphaFoldDB" id="A0A7V9AAB5"/>
<comment type="similarity">
    <text evidence="1">Belongs to the sulfatase family.</text>
</comment>
<dbReference type="InterPro" id="IPR024607">
    <property type="entry name" value="Sulfatase_CS"/>
</dbReference>
<dbReference type="PROSITE" id="PS00523">
    <property type="entry name" value="SULFATASE_1"/>
    <property type="match status" value="1"/>
</dbReference>
<dbReference type="SUPFAM" id="SSF53649">
    <property type="entry name" value="Alkaline phosphatase-like"/>
    <property type="match status" value="1"/>
</dbReference>
<dbReference type="Proteomes" id="UP000542342">
    <property type="component" value="Unassembled WGS sequence"/>
</dbReference>
<dbReference type="PANTHER" id="PTHR42693:SF53">
    <property type="entry name" value="ENDO-4-O-SULFATASE"/>
    <property type="match status" value="1"/>
</dbReference>
<name>A0A7V9AAB5_9BACT</name>
<comment type="caution">
    <text evidence="6">The sequence shown here is derived from an EMBL/GenBank/DDBJ whole genome shotgun (WGS) entry which is preliminary data.</text>
</comment>
<keyword evidence="4" id="KW-0106">Calcium</keyword>
<organism evidence="6 7">
    <name type="scientific">Thermogemmata fonticola</name>
    <dbReference type="NCBI Taxonomy" id="2755323"/>
    <lineage>
        <taxon>Bacteria</taxon>
        <taxon>Pseudomonadati</taxon>
        <taxon>Planctomycetota</taxon>
        <taxon>Planctomycetia</taxon>
        <taxon>Gemmatales</taxon>
        <taxon>Gemmataceae</taxon>
        <taxon>Thermogemmata</taxon>
    </lineage>
</organism>
<evidence type="ECO:0000313" key="7">
    <source>
        <dbReference type="Proteomes" id="UP000542342"/>
    </source>
</evidence>
<dbReference type="InterPro" id="IPR000917">
    <property type="entry name" value="Sulfatase_N"/>
</dbReference>
<dbReference type="EMBL" id="JACEFB010000001">
    <property type="protein sequence ID" value="MBA2224931.1"/>
    <property type="molecule type" value="Genomic_DNA"/>
</dbReference>
<dbReference type="InterPro" id="IPR017850">
    <property type="entry name" value="Alkaline_phosphatase_core_sf"/>
</dbReference>